<dbReference type="AlphaFoldDB" id="A0A6N7XVA6"/>
<keyword evidence="2" id="KW-1185">Reference proteome</keyword>
<dbReference type="Gene3D" id="1.10.10.10">
    <property type="entry name" value="Winged helix-like DNA-binding domain superfamily/Winged helix DNA-binding domain"/>
    <property type="match status" value="1"/>
</dbReference>
<evidence type="ECO:0000313" key="2">
    <source>
        <dbReference type="Proteomes" id="UP000469523"/>
    </source>
</evidence>
<dbReference type="InterPro" id="IPR036388">
    <property type="entry name" value="WH-like_DNA-bd_sf"/>
</dbReference>
<proteinExistence type="predicted"/>
<sequence>MHAQITLNIYYQVLNQYQAAQLLFESIKLDIFSYLDKPTTVAEIANETGYDEQNVELFLLALSSCNYIDKDNNSYEWD</sequence>
<name>A0A6N7XVA6_9FIRM</name>
<accession>A0A6N7XVA6</accession>
<dbReference type="SUPFAM" id="SSF46785">
    <property type="entry name" value="Winged helix' DNA-binding domain"/>
    <property type="match status" value="1"/>
</dbReference>
<reference evidence="1 2" key="1">
    <citation type="submission" date="2019-09" db="EMBL/GenBank/DDBJ databases">
        <title>In-depth cultivation of the pig gut microbiome towards novel bacterial diversity and tailored functional studies.</title>
        <authorList>
            <person name="Wylensek D."/>
            <person name="Hitch T.C.A."/>
            <person name="Clavel T."/>
        </authorList>
    </citation>
    <scope>NUCLEOTIDE SEQUENCE [LARGE SCALE GENOMIC DNA]</scope>
    <source>
        <strain evidence="1 2">WCA3-693-APC-4?</strain>
    </source>
</reference>
<dbReference type="Proteomes" id="UP000469523">
    <property type="component" value="Unassembled WGS sequence"/>
</dbReference>
<dbReference type="EMBL" id="VUNQ01000018">
    <property type="protein sequence ID" value="MSU01707.1"/>
    <property type="molecule type" value="Genomic_DNA"/>
</dbReference>
<dbReference type="InterPro" id="IPR036390">
    <property type="entry name" value="WH_DNA-bd_sf"/>
</dbReference>
<organism evidence="1 2">
    <name type="scientific">Tissierella pigra</name>
    <dbReference type="NCBI Taxonomy" id="2607614"/>
    <lineage>
        <taxon>Bacteria</taxon>
        <taxon>Bacillati</taxon>
        <taxon>Bacillota</taxon>
        <taxon>Tissierellia</taxon>
        <taxon>Tissierellales</taxon>
        <taxon>Tissierellaceae</taxon>
        <taxon>Tissierella</taxon>
    </lineage>
</organism>
<comment type="caution">
    <text evidence="1">The sequence shown here is derived from an EMBL/GenBank/DDBJ whole genome shotgun (WGS) entry which is preliminary data.</text>
</comment>
<gene>
    <name evidence="1" type="ORF">FYJ83_09540</name>
</gene>
<dbReference type="RefSeq" id="WP_154440117.1">
    <property type="nucleotide sequence ID" value="NZ_JAHLPJ010000001.1"/>
</dbReference>
<evidence type="ECO:0000313" key="1">
    <source>
        <dbReference type="EMBL" id="MSU01707.1"/>
    </source>
</evidence>
<protein>
    <submittedName>
        <fullName evidence="1">Uncharacterized protein</fullName>
    </submittedName>
</protein>
<dbReference type="GO" id="GO:0046983">
    <property type="term" value="F:protein dimerization activity"/>
    <property type="evidence" value="ECO:0007669"/>
    <property type="project" value="InterPro"/>
</dbReference>